<gene>
    <name evidence="2" type="ORF">RND71_032607</name>
</gene>
<name>A0AAE1UVE8_9SOLA</name>
<dbReference type="Proteomes" id="UP001291623">
    <property type="component" value="Unassembled WGS sequence"/>
</dbReference>
<proteinExistence type="predicted"/>
<organism evidence="2 3">
    <name type="scientific">Anisodus tanguticus</name>
    <dbReference type="NCBI Taxonomy" id="243964"/>
    <lineage>
        <taxon>Eukaryota</taxon>
        <taxon>Viridiplantae</taxon>
        <taxon>Streptophyta</taxon>
        <taxon>Embryophyta</taxon>
        <taxon>Tracheophyta</taxon>
        <taxon>Spermatophyta</taxon>
        <taxon>Magnoliopsida</taxon>
        <taxon>eudicotyledons</taxon>
        <taxon>Gunneridae</taxon>
        <taxon>Pentapetalae</taxon>
        <taxon>asterids</taxon>
        <taxon>lamiids</taxon>
        <taxon>Solanales</taxon>
        <taxon>Solanaceae</taxon>
        <taxon>Solanoideae</taxon>
        <taxon>Hyoscyameae</taxon>
        <taxon>Anisodus</taxon>
    </lineage>
</organism>
<reference evidence="2" key="1">
    <citation type="submission" date="2023-12" db="EMBL/GenBank/DDBJ databases">
        <title>Genome assembly of Anisodus tanguticus.</title>
        <authorList>
            <person name="Wang Y.-J."/>
        </authorList>
    </citation>
    <scope>NUCLEOTIDE SEQUENCE</scope>
    <source>
        <strain evidence="2">KB-2021</strain>
        <tissue evidence="2">Leaf</tissue>
    </source>
</reference>
<dbReference type="AlphaFoldDB" id="A0AAE1UVE8"/>
<dbReference type="EMBL" id="JAVYJV010000018">
    <property type="protein sequence ID" value="KAK4346268.1"/>
    <property type="molecule type" value="Genomic_DNA"/>
</dbReference>
<evidence type="ECO:0000313" key="2">
    <source>
        <dbReference type="EMBL" id="KAK4346268.1"/>
    </source>
</evidence>
<evidence type="ECO:0000313" key="3">
    <source>
        <dbReference type="Proteomes" id="UP001291623"/>
    </source>
</evidence>
<protein>
    <submittedName>
        <fullName evidence="2">Uncharacterized protein</fullName>
    </submittedName>
</protein>
<sequence>MVSNNCRDCAADKEKLPDELYFSLHPSTCTPKVTFVEDNGSPDRTPPLLHVAELQRTPPSTFSAPTSLARRRHHVIDADASHCIRQSPATSDGYCSEGQRAGRELGE</sequence>
<evidence type="ECO:0000256" key="1">
    <source>
        <dbReference type="SAM" id="MobiDB-lite"/>
    </source>
</evidence>
<feature type="region of interest" description="Disordered" evidence="1">
    <location>
        <begin position="79"/>
        <end position="107"/>
    </location>
</feature>
<keyword evidence="3" id="KW-1185">Reference proteome</keyword>
<accession>A0AAE1UVE8</accession>
<comment type="caution">
    <text evidence="2">The sequence shown here is derived from an EMBL/GenBank/DDBJ whole genome shotgun (WGS) entry which is preliminary data.</text>
</comment>